<sequence length="156" mass="17261">MASFLLNKSSIRFLPSILVEKSVIRCFAAAPEVPLRVDRLKQKHEGIVQIRMNRPETKNAISKAMLDAFSKTVEELKFDKTARVLILRSDVPGAFCTGADLKERKTMPVDEVPKFVDRIRRLTSDLANLPIPVIAAIDGYALGGGLEIALACDIRV</sequence>
<dbReference type="WBParaSite" id="JU765_v2.g13858.t1">
    <property type="protein sequence ID" value="JU765_v2.g13858.t1"/>
    <property type="gene ID" value="JU765_v2.g13858"/>
</dbReference>
<accession>A0AC34Q8D5</accession>
<protein>
    <submittedName>
        <fullName evidence="2">Enoyl-CoA hydratase</fullName>
    </submittedName>
</protein>
<evidence type="ECO:0000313" key="1">
    <source>
        <dbReference type="Proteomes" id="UP000887576"/>
    </source>
</evidence>
<organism evidence="1 2">
    <name type="scientific">Panagrolaimus sp. JU765</name>
    <dbReference type="NCBI Taxonomy" id="591449"/>
    <lineage>
        <taxon>Eukaryota</taxon>
        <taxon>Metazoa</taxon>
        <taxon>Ecdysozoa</taxon>
        <taxon>Nematoda</taxon>
        <taxon>Chromadorea</taxon>
        <taxon>Rhabditida</taxon>
        <taxon>Tylenchina</taxon>
        <taxon>Panagrolaimomorpha</taxon>
        <taxon>Panagrolaimoidea</taxon>
        <taxon>Panagrolaimidae</taxon>
        <taxon>Panagrolaimus</taxon>
    </lineage>
</organism>
<name>A0AC34Q8D5_9BILA</name>
<reference evidence="2" key="1">
    <citation type="submission" date="2022-11" db="UniProtKB">
        <authorList>
            <consortium name="WormBaseParasite"/>
        </authorList>
    </citation>
    <scope>IDENTIFICATION</scope>
</reference>
<evidence type="ECO:0000313" key="2">
    <source>
        <dbReference type="WBParaSite" id="JU765_v2.g13858.t1"/>
    </source>
</evidence>
<proteinExistence type="predicted"/>
<dbReference type="Proteomes" id="UP000887576">
    <property type="component" value="Unplaced"/>
</dbReference>